<keyword evidence="9" id="KW-1185">Reference proteome</keyword>
<dbReference type="AlphaFoldDB" id="A0A8T1MX07"/>
<accession>A0A8T1MX07</accession>
<protein>
    <submittedName>
        <fullName evidence="8">Equilibrative nucleoside transporter 2</fullName>
    </submittedName>
</protein>
<reference evidence="8 9" key="1">
    <citation type="journal article" date="2018" name="Biotechnol. Adv.">
        <title>Improved genomic resources and new bioinformatic workflow for the carcinogenic parasite Clonorchis sinensis: Biotechnological implications.</title>
        <authorList>
            <person name="Wang D."/>
            <person name="Korhonen P.K."/>
            <person name="Gasser R.B."/>
            <person name="Young N.D."/>
        </authorList>
    </citation>
    <scope>NUCLEOTIDE SEQUENCE [LARGE SCALE GENOMIC DNA]</scope>
    <source>
        <strain evidence="8">Cs-k2</strain>
    </source>
</reference>
<dbReference type="GO" id="GO:0005886">
    <property type="term" value="C:plasma membrane"/>
    <property type="evidence" value="ECO:0007669"/>
    <property type="project" value="TreeGrafter"/>
</dbReference>
<dbReference type="EMBL" id="NIRI02000013">
    <property type="protein sequence ID" value="KAG5453291.1"/>
    <property type="molecule type" value="Genomic_DNA"/>
</dbReference>
<dbReference type="InterPro" id="IPR002259">
    <property type="entry name" value="Eqnu_transpt"/>
</dbReference>
<gene>
    <name evidence="8" type="ORF">CSKR_113968</name>
</gene>
<evidence type="ECO:0000256" key="4">
    <source>
        <dbReference type="ARBA" id="ARBA00022692"/>
    </source>
</evidence>
<evidence type="ECO:0000256" key="5">
    <source>
        <dbReference type="ARBA" id="ARBA00022989"/>
    </source>
</evidence>
<sequence length="230" mass="26460">MSQEDKVTENVKSIPDKYNITYIIFFVAGVGCLLPWNFFCTAIPYFQYKLRNTSVDNSTIIAPDHMSYEQILFGNYLALCSMLPLAAFTILNLFIMKWVSAFTRYVVGSITIFLMFVLTVILIRIELSTCWRTRCSCTNRKPCWSFQLYNKCICLLSYCSGYSRYIHNNDFDAETKHRQLEAALNGMGKFPPASQVRRFWGFPTLWPTLLVNDTDALYLPTLSLTGTSKV</sequence>
<keyword evidence="4 7" id="KW-0812">Transmembrane</keyword>
<comment type="caution">
    <text evidence="8">The sequence shown here is derived from an EMBL/GenBank/DDBJ whole genome shotgun (WGS) entry which is preliminary data.</text>
</comment>
<evidence type="ECO:0000256" key="7">
    <source>
        <dbReference type="SAM" id="Phobius"/>
    </source>
</evidence>
<feature type="transmembrane region" description="Helical" evidence="7">
    <location>
        <begin position="20"/>
        <end position="46"/>
    </location>
</feature>
<keyword evidence="6 7" id="KW-0472">Membrane</keyword>
<evidence type="ECO:0000256" key="1">
    <source>
        <dbReference type="ARBA" id="ARBA00004141"/>
    </source>
</evidence>
<feature type="transmembrane region" description="Helical" evidence="7">
    <location>
        <begin position="102"/>
        <end position="123"/>
    </location>
</feature>
<evidence type="ECO:0000256" key="3">
    <source>
        <dbReference type="ARBA" id="ARBA00022448"/>
    </source>
</evidence>
<dbReference type="PROSITE" id="PS51257">
    <property type="entry name" value="PROKAR_LIPOPROTEIN"/>
    <property type="match status" value="1"/>
</dbReference>
<evidence type="ECO:0000256" key="2">
    <source>
        <dbReference type="ARBA" id="ARBA00007965"/>
    </source>
</evidence>
<comment type="subcellular location">
    <subcellularLocation>
        <location evidence="1">Membrane</location>
        <topology evidence="1">Multi-pass membrane protein</topology>
    </subcellularLocation>
</comment>
<evidence type="ECO:0000256" key="6">
    <source>
        <dbReference type="ARBA" id="ARBA00023136"/>
    </source>
</evidence>
<keyword evidence="5 7" id="KW-1133">Transmembrane helix</keyword>
<evidence type="ECO:0000313" key="8">
    <source>
        <dbReference type="EMBL" id="KAG5453291.1"/>
    </source>
</evidence>
<evidence type="ECO:0000313" key="9">
    <source>
        <dbReference type="Proteomes" id="UP000286415"/>
    </source>
</evidence>
<comment type="similarity">
    <text evidence="2">Belongs to the SLC29A/ENT transporter (TC 2.A.57) family.</text>
</comment>
<name>A0A8T1MX07_CLOSI</name>
<dbReference type="Proteomes" id="UP000286415">
    <property type="component" value="Unassembled WGS sequence"/>
</dbReference>
<dbReference type="PANTHER" id="PTHR10332">
    <property type="entry name" value="EQUILIBRATIVE NUCLEOSIDE TRANSPORTER"/>
    <property type="match status" value="1"/>
</dbReference>
<keyword evidence="3" id="KW-0813">Transport</keyword>
<proteinExistence type="inferred from homology"/>
<dbReference type="OrthoDB" id="46396at2759"/>
<dbReference type="GO" id="GO:0005337">
    <property type="term" value="F:nucleoside transmembrane transporter activity"/>
    <property type="evidence" value="ECO:0007669"/>
    <property type="project" value="InterPro"/>
</dbReference>
<organism evidence="8 9">
    <name type="scientific">Clonorchis sinensis</name>
    <name type="common">Chinese liver fluke</name>
    <dbReference type="NCBI Taxonomy" id="79923"/>
    <lineage>
        <taxon>Eukaryota</taxon>
        <taxon>Metazoa</taxon>
        <taxon>Spiralia</taxon>
        <taxon>Lophotrochozoa</taxon>
        <taxon>Platyhelminthes</taxon>
        <taxon>Trematoda</taxon>
        <taxon>Digenea</taxon>
        <taxon>Opisthorchiida</taxon>
        <taxon>Opisthorchiata</taxon>
        <taxon>Opisthorchiidae</taxon>
        <taxon>Clonorchis</taxon>
    </lineage>
</organism>
<feature type="transmembrane region" description="Helical" evidence="7">
    <location>
        <begin position="76"/>
        <end position="96"/>
    </location>
</feature>
<dbReference type="PANTHER" id="PTHR10332:SF88">
    <property type="entry name" value="EQUILIBRATIVE NUCLEOSIDE TRANSPORTER 1, ISOFORM A"/>
    <property type="match status" value="1"/>
</dbReference>
<reference evidence="8 9" key="2">
    <citation type="journal article" date="2021" name="Genomics">
        <title>High-quality reference genome for Clonorchis sinensis.</title>
        <authorList>
            <person name="Young N.D."/>
            <person name="Stroehlein A.J."/>
            <person name="Kinkar L."/>
            <person name="Wang T."/>
            <person name="Sohn W.M."/>
            <person name="Chang B.C.H."/>
            <person name="Kaur P."/>
            <person name="Weisz D."/>
            <person name="Dudchenko O."/>
            <person name="Aiden E.L."/>
            <person name="Korhonen P.K."/>
            <person name="Gasser R.B."/>
        </authorList>
    </citation>
    <scope>NUCLEOTIDE SEQUENCE [LARGE SCALE GENOMIC DNA]</scope>
    <source>
        <strain evidence="8">Cs-k2</strain>
    </source>
</reference>